<sequence>MDQTIHHQIQQALHFRTAVRVYKEEKISDEDLALILDAAWLSPSSVGLEGWRFVVLDNKPIKEEIKPFAWGAQYQLETASHFILLIAEKHARYDSPAIKNSLLRRGIKEGDGLNSRLKLYESFQKEDMDMADNPRALFDWTAKQTYIALGNMMMTAALLGIDTCPIEGFHYDKVNHILAKHNVIDLEKEGIASMLSLGYRLRDPKHAQVRKPKEEVISVVKQGD</sequence>
<dbReference type="RefSeq" id="WP_023612169.1">
    <property type="nucleotide sequence ID" value="NZ_CAAHJV010000004.1"/>
</dbReference>
<dbReference type="PANTHER" id="PTHR23026:SF125">
    <property type="entry name" value="OXYGEN-INSENSITIVE NAD(P)H NITROREDUCTASE"/>
    <property type="match status" value="1"/>
</dbReference>
<evidence type="ECO:0000313" key="9">
    <source>
        <dbReference type="Proteomes" id="UP000325300"/>
    </source>
</evidence>
<dbReference type="Proteomes" id="UP000325300">
    <property type="component" value="Unassembled WGS sequence"/>
</dbReference>
<evidence type="ECO:0000256" key="7">
    <source>
        <dbReference type="ARBA" id="ARBA00023027"/>
    </source>
</evidence>
<evidence type="ECO:0000313" key="8">
    <source>
        <dbReference type="EMBL" id="TYK96058.1"/>
    </source>
</evidence>
<dbReference type="EMBL" id="SJLI01000001">
    <property type="protein sequence ID" value="TYK96058.1"/>
    <property type="molecule type" value="Genomic_DNA"/>
</dbReference>
<comment type="cofactor">
    <cofactor evidence="1">
        <name>FMN</name>
        <dbReference type="ChEBI" id="CHEBI:58210"/>
    </cofactor>
</comment>
<dbReference type="GO" id="GO:0046256">
    <property type="term" value="P:2,4,6-trinitrotoluene catabolic process"/>
    <property type="evidence" value="ECO:0007669"/>
    <property type="project" value="TreeGrafter"/>
</dbReference>
<dbReference type="Gene3D" id="3.40.109.10">
    <property type="entry name" value="NADH Oxidase"/>
    <property type="match status" value="1"/>
</dbReference>
<name>A0A5S4THM7_STRPY</name>
<reference evidence="8 9" key="1">
    <citation type="submission" date="2019-02" db="EMBL/GenBank/DDBJ databases">
        <title>Novel genomic isolates of S. pyogenes and S. dysgalactiae subsp. equisimilis associated to necrotising fasciitis (NSTI).</title>
        <authorList>
            <person name="Barrantes I."/>
        </authorList>
    </citation>
    <scope>NUCLEOTIDE SEQUENCE [LARGE SCALE GENOMIC DNA]</scope>
    <source>
        <strain evidence="8 9">SPY5003</strain>
    </source>
</reference>
<dbReference type="InterPro" id="IPR000415">
    <property type="entry name" value="Nitroreductase-like"/>
</dbReference>
<evidence type="ECO:0000256" key="3">
    <source>
        <dbReference type="ARBA" id="ARBA00022630"/>
    </source>
</evidence>
<dbReference type="Pfam" id="PF00881">
    <property type="entry name" value="Nitroreductase"/>
    <property type="match status" value="1"/>
</dbReference>
<accession>A0A5S4THM7</accession>
<protein>
    <submittedName>
        <fullName evidence="8">NAD(P)H-dependent oxidoreductase</fullName>
    </submittedName>
</protein>
<keyword evidence="6" id="KW-0560">Oxidoreductase</keyword>
<keyword evidence="4" id="KW-0288">FMN</keyword>
<evidence type="ECO:0000256" key="2">
    <source>
        <dbReference type="ARBA" id="ARBA00007118"/>
    </source>
</evidence>
<evidence type="ECO:0000256" key="5">
    <source>
        <dbReference type="ARBA" id="ARBA00022857"/>
    </source>
</evidence>
<dbReference type="SUPFAM" id="SSF55469">
    <property type="entry name" value="FMN-dependent nitroreductase-like"/>
    <property type="match status" value="1"/>
</dbReference>
<evidence type="ECO:0000256" key="4">
    <source>
        <dbReference type="ARBA" id="ARBA00022643"/>
    </source>
</evidence>
<keyword evidence="7" id="KW-0520">NAD</keyword>
<evidence type="ECO:0000256" key="6">
    <source>
        <dbReference type="ARBA" id="ARBA00023002"/>
    </source>
</evidence>
<gene>
    <name evidence="8" type="ORF">E0F67_03140</name>
</gene>
<dbReference type="PANTHER" id="PTHR23026">
    <property type="entry name" value="NADPH NITROREDUCTASE"/>
    <property type="match status" value="1"/>
</dbReference>
<dbReference type="InterPro" id="IPR050627">
    <property type="entry name" value="Nitroreductase/BluB"/>
</dbReference>
<dbReference type="CDD" id="cd02149">
    <property type="entry name" value="NfsB-like"/>
    <property type="match status" value="1"/>
</dbReference>
<comment type="similarity">
    <text evidence="2">Belongs to the nitroreductase family.</text>
</comment>
<keyword evidence="5" id="KW-0521">NADP</keyword>
<dbReference type="GO" id="GO:0005829">
    <property type="term" value="C:cytosol"/>
    <property type="evidence" value="ECO:0007669"/>
    <property type="project" value="TreeGrafter"/>
</dbReference>
<dbReference type="GO" id="GO:0046857">
    <property type="term" value="F:oxidoreductase activity, acting on other nitrogenous compounds as donors, with NAD or NADP as acceptor"/>
    <property type="evidence" value="ECO:0007669"/>
    <property type="project" value="TreeGrafter"/>
</dbReference>
<comment type="caution">
    <text evidence="8">The sequence shown here is derived from an EMBL/GenBank/DDBJ whole genome shotgun (WGS) entry which is preliminary data.</text>
</comment>
<dbReference type="AlphaFoldDB" id="A0A5S4THM7"/>
<evidence type="ECO:0000256" key="1">
    <source>
        <dbReference type="ARBA" id="ARBA00001917"/>
    </source>
</evidence>
<dbReference type="InterPro" id="IPR029479">
    <property type="entry name" value="Nitroreductase"/>
</dbReference>
<dbReference type="InterPro" id="IPR033878">
    <property type="entry name" value="NfsB-like"/>
</dbReference>
<organism evidence="8 9">
    <name type="scientific">Streptococcus pyogenes</name>
    <dbReference type="NCBI Taxonomy" id="1314"/>
    <lineage>
        <taxon>Bacteria</taxon>
        <taxon>Bacillati</taxon>
        <taxon>Bacillota</taxon>
        <taxon>Bacilli</taxon>
        <taxon>Lactobacillales</taxon>
        <taxon>Streptococcaceae</taxon>
        <taxon>Streptococcus</taxon>
    </lineage>
</organism>
<keyword evidence="3" id="KW-0285">Flavoprotein</keyword>
<proteinExistence type="inferred from homology"/>